<sequence>MASHNPRDFLAITATGDDQVGLVQRFTSKLAEAGCNIEESRMALLGGQFAIIMLVSGRWDALSKLEDRLPAIGEELGLSLIAKRTREASRPQPVIPYQIEVVAMDHPGIVHNLANFFASRGINIEDVNTSTYPAPHTGTPMFSVTMRVGIPGGTHISNLRGDFFDYCDELNLDATFEPPRT</sequence>
<dbReference type="PROSITE" id="PS51671">
    <property type="entry name" value="ACT"/>
    <property type="match status" value="1"/>
</dbReference>
<dbReference type="CDD" id="cd04869">
    <property type="entry name" value="ACT_GcvR_2"/>
    <property type="match status" value="1"/>
</dbReference>
<dbReference type="RefSeq" id="WP_126460147.1">
    <property type="nucleotide sequence ID" value="NZ_AP018721.1"/>
</dbReference>
<dbReference type="OrthoDB" id="9802815at2"/>
<dbReference type="GO" id="GO:0006355">
    <property type="term" value="P:regulation of DNA-templated transcription"/>
    <property type="evidence" value="ECO:0007669"/>
    <property type="project" value="InterPro"/>
</dbReference>
<gene>
    <name evidence="2" type="ORF">EDC61_108107</name>
</gene>
<dbReference type="Pfam" id="PF13740">
    <property type="entry name" value="ACT_6"/>
    <property type="match status" value="1"/>
</dbReference>
<keyword evidence="3" id="KW-1185">Reference proteome</keyword>
<feature type="domain" description="ACT" evidence="1">
    <location>
        <begin position="98"/>
        <end position="179"/>
    </location>
</feature>
<dbReference type="AlphaFoldDB" id="A0A4R3JV16"/>
<comment type="caution">
    <text evidence="2">The sequence shown here is derived from an EMBL/GenBank/DDBJ whole genome shotgun (WGS) entry which is preliminary data.</text>
</comment>
<dbReference type="Gene3D" id="3.30.70.260">
    <property type="match status" value="2"/>
</dbReference>
<proteinExistence type="predicted"/>
<dbReference type="Proteomes" id="UP000295135">
    <property type="component" value="Unassembled WGS sequence"/>
</dbReference>
<dbReference type="InterPro" id="IPR016867">
    <property type="entry name" value="GcvR"/>
</dbReference>
<evidence type="ECO:0000259" key="1">
    <source>
        <dbReference type="PROSITE" id="PS51671"/>
    </source>
</evidence>
<accession>A0A4R3JV16</accession>
<dbReference type="InterPro" id="IPR002912">
    <property type="entry name" value="ACT_dom"/>
</dbReference>
<protein>
    <submittedName>
        <fullName evidence="2">Glycine cleavage system transcriptional repressor</fullName>
    </submittedName>
</protein>
<evidence type="ECO:0000313" key="2">
    <source>
        <dbReference type="EMBL" id="TCS71764.1"/>
    </source>
</evidence>
<dbReference type="PANTHER" id="PTHR34875:SF5">
    <property type="entry name" value="GLYCINE CLEAVAGE SYSTEM TRANSCRIPTIONAL REPRESSOR"/>
    <property type="match status" value="1"/>
</dbReference>
<dbReference type="EMBL" id="SLZY01000008">
    <property type="protein sequence ID" value="TCS71764.1"/>
    <property type="molecule type" value="Genomic_DNA"/>
</dbReference>
<dbReference type="InterPro" id="IPR050990">
    <property type="entry name" value="UPF0237/GcvR_regulator"/>
</dbReference>
<reference evidence="2 3" key="1">
    <citation type="submission" date="2019-03" db="EMBL/GenBank/DDBJ databases">
        <title>Genomic Encyclopedia of Type Strains, Phase IV (KMG-IV): sequencing the most valuable type-strain genomes for metagenomic binning, comparative biology and taxonomic classification.</title>
        <authorList>
            <person name="Goeker M."/>
        </authorList>
    </citation>
    <scope>NUCLEOTIDE SEQUENCE [LARGE SCALE GENOMIC DNA]</scope>
    <source>
        <strain evidence="2 3">DSM 103923</strain>
    </source>
</reference>
<dbReference type="PANTHER" id="PTHR34875">
    <property type="entry name" value="UPF0237 PROTEIN MJ1558"/>
    <property type="match status" value="1"/>
</dbReference>
<dbReference type="InterPro" id="IPR045865">
    <property type="entry name" value="ACT-like_dom_sf"/>
</dbReference>
<name>A0A4R3JV16_9PROT</name>
<evidence type="ECO:0000313" key="3">
    <source>
        <dbReference type="Proteomes" id="UP000295135"/>
    </source>
</evidence>
<dbReference type="SUPFAM" id="SSF55021">
    <property type="entry name" value="ACT-like"/>
    <property type="match status" value="2"/>
</dbReference>
<organism evidence="2 3">
    <name type="scientific">Sulfuritortus calidifontis</name>
    <dbReference type="NCBI Taxonomy" id="1914471"/>
    <lineage>
        <taxon>Bacteria</taxon>
        <taxon>Pseudomonadati</taxon>
        <taxon>Pseudomonadota</taxon>
        <taxon>Betaproteobacteria</taxon>
        <taxon>Nitrosomonadales</taxon>
        <taxon>Thiobacillaceae</taxon>
        <taxon>Sulfuritortus</taxon>
    </lineage>
</organism>
<dbReference type="PIRSF" id="PIRSF028103">
    <property type="entry name" value="GcvR"/>
    <property type="match status" value="1"/>
</dbReference>